<protein>
    <submittedName>
        <fullName evidence="1">Transcriptional regulator</fullName>
    </submittedName>
</protein>
<dbReference type="Pfam" id="PF00543">
    <property type="entry name" value="P-II"/>
    <property type="match status" value="1"/>
</dbReference>
<name>A0A2W4XSK8_9CYAN</name>
<dbReference type="Gene3D" id="3.30.70.120">
    <property type="match status" value="1"/>
</dbReference>
<accession>A0A2W4XSK8</accession>
<dbReference type="GO" id="GO:0030234">
    <property type="term" value="F:enzyme regulator activity"/>
    <property type="evidence" value="ECO:0007669"/>
    <property type="project" value="InterPro"/>
</dbReference>
<evidence type="ECO:0000313" key="2">
    <source>
        <dbReference type="Proteomes" id="UP000249794"/>
    </source>
</evidence>
<reference evidence="1 2" key="2">
    <citation type="submission" date="2018-06" db="EMBL/GenBank/DDBJ databases">
        <title>Metagenomic assembly of (sub)arctic Cyanobacteria and their associated microbiome from non-axenic cultures.</title>
        <authorList>
            <person name="Baurain D."/>
        </authorList>
    </citation>
    <scope>NUCLEOTIDE SEQUENCE [LARGE SCALE GENOMIC DNA]</scope>
    <source>
        <strain evidence="1">ULC027bin1</strain>
    </source>
</reference>
<dbReference type="InterPro" id="IPR011322">
    <property type="entry name" value="N-reg_PII-like_a/b"/>
</dbReference>
<reference evidence="2" key="1">
    <citation type="submission" date="2018-04" db="EMBL/GenBank/DDBJ databases">
        <authorList>
            <person name="Cornet L."/>
        </authorList>
    </citation>
    <scope>NUCLEOTIDE SEQUENCE [LARGE SCALE GENOMIC DNA]</scope>
</reference>
<gene>
    <name evidence="1" type="ORF">DCF15_03005</name>
</gene>
<comment type="caution">
    <text evidence="1">The sequence shown here is derived from an EMBL/GenBank/DDBJ whole genome shotgun (WGS) entry which is preliminary data.</text>
</comment>
<sequence length="98" mass="10861">MNVVKRLEIIVSSRELPLILEKLDQSGVRGYSVIRDVIGKGDGGKVSDDFDFVSTTLSNVYILSFCDEEKTSCILEKIRPLLQKFGGACYISDSVEVL</sequence>
<dbReference type="GO" id="GO:0006808">
    <property type="term" value="P:regulation of nitrogen utilization"/>
    <property type="evidence" value="ECO:0007669"/>
    <property type="project" value="InterPro"/>
</dbReference>
<dbReference type="SUPFAM" id="SSF54913">
    <property type="entry name" value="GlnB-like"/>
    <property type="match status" value="1"/>
</dbReference>
<proteinExistence type="predicted"/>
<dbReference type="AlphaFoldDB" id="A0A2W4XSK8"/>
<evidence type="ECO:0000313" key="1">
    <source>
        <dbReference type="EMBL" id="PZO59894.1"/>
    </source>
</evidence>
<dbReference type="Proteomes" id="UP000249794">
    <property type="component" value="Unassembled WGS sequence"/>
</dbReference>
<organism evidence="1 2">
    <name type="scientific">Phormidesmis priestleyi</name>
    <dbReference type="NCBI Taxonomy" id="268141"/>
    <lineage>
        <taxon>Bacteria</taxon>
        <taxon>Bacillati</taxon>
        <taxon>Cyanobacteriota</taxon>
        <taxon>Cyanophyceae</taxon>
        <taxon>Leptolyngbyales</taxon>
        <taxon>Leptolyngbyaceae</taxon>
        <taxon>Phormidesmis</taxon>
    </lineage>
</organism>
<dbReference type="InterPro" id="IPR015867">
    <property type="entry name" value="N-reg_PII/ATP_PRibTrfase_C"/>
</dbReference>
<dbReference type="EMBL" id="QBMP01000016">
    <property type="protein sequence ID" value="PZO59894.1"/>
    <property type="molecule type" value="Genomic_DNA"/>
</dbReference>
<dbReference type="InterPro" id="IPR002187">
    <property type="entry name" value="N-reg_PII"/>
</dbReference>